<dbReference type="NCBIfam" id="NF009676">
    <property type="entry name" value="PRK13197.1"/>
    <property type="match status" value="1"/>
</dbReference>
<reference evidence="11" key="1">
    <citation type="submission" date="2015-04" db="EMBL/GenBank/DDBJ databases">
        <title>Complete genome sequence of Microbacterium chocolatum SIT 101, a bacterium enantioselectively hydrolyzing mesomeric diesters.</title>
        <authorList>
            <person name="Li X."/>
            <person name="Xu Y."/>
        </authorList>
    </citation>
    <scope>NUCLEOTIDE SEQUENCE [LARGE SCALE GENOMIC DNA]</scope>
    <source>
        <strain evidence="11">SIT 101</strain>
    </source>
</reference>
<dbReference type="GO" id="GO:0005829">
    <property type="term" value="C:cytosol"/>
    <property type="evidence" value="ECO:0007669"/>
    <property type="project" value="InterPro"/>
</dbReference>
<evidence type="ECO:0000256" key="7">
    <source>
        <dbReference type="ARBA" id="ARBA00022801"/>
    </source>
</evidence>
<comment type="function">
    <text evidence="2">Removes 5-oxoproline from various penultimate amino acid residues except L-proline.</text>
</comment>
<dbReference type="GO" id="GO:0006508">
    <property type="term" value="P:proteolysis"/>
    <property type="evidence" value="ECO:0007669"/>
    <property type="project" value="UniProtKB-KW"/>
</dbReference>
<evidence type="ECO:0000256" key="9">
    <source>
        <dbReference type="PROSITE-ProRule" id="PRU10076"/>
    </source>
</evidence>
<evidence type="ECO:0000256" key="1">
    <source>
        <dbReference type="ARBA" id="ARBA00001770"/>
    </source>
</evidence>
<dbReference type="PATRIC" id="fig|84292.3.peg.1422"/>
<evidence type="ECO:0000256" key="8">
    <source>
        <dbReference type="ARBA" id="ARBA00022807"/>
    </source>
</evidence>
<dbReference type="PRINTS" id="PR00706">
    <property type="entry name" value="PYROGLUPTASE"/>
</dbReference>
<evidence type="ECO:0000313" key="11">
    <source>
        <dbReference type="EMBL" id="KOS11177.1"/>
    </source>
</evidence>
<dbReference type="Gene3D" id="3.40.630.20">
    <property type="entry name" value="Peptidase C15, pyroglutamyl peptidase I-like"/>
    <property type="match status" value="1"/>
</dbReference>
<dbReference type="InterPro" id="IPR016125">
    <property type="entry name" value="Peptidase_C15-like"/>
</dbReference>
<protein>
    <recommendedName>
        <fullName evidence="9">Pyroglutamyl-peptidase I</fullName>
        <ecNumber evidence="9">3.4.19.3</ecNumber>
    </recommendedName>
</protein>
<keyword evidence="6" id="KW-0645">Protease</keyword>
<dbReference type="KEGG" id="mcw:A8L33_08200"/>
<comment type="similarity">
    <text evidence="4">Belongs to the peptidase C15 family.</text>
</comment>
<dbReference type="InterPro" id="IPR033693">
    <property type="entry name" value="PGPEP1_Glu_AS"/>
</dbReference>
<dbReference type="CDD" id="cd00501">
    <property type="entry name" value="Peptidase_C15"/>
    <property type="match status" value="1"/>
</dbReference>
<dbReference type="EC" id="3.4.19.3" evidence="9"/>
<dbReference type="GO" id="GO:0016920">
    <property type="term" value="F:pyroglutamyl-peptidase activity"/>
    <property type="evidence" value="ECO:0007669"/>
    <property type="project" value="UniProtKB-EC"/>
</dbReference>
<evidence type="ECO:0000313" key="12">
    <source>
        <dbReference type="Proteomes" id="UP000037737"/>
    </source>
</evidence>
<dbReference type="PROSITE" id="PS01334">
    <property type="entry name" value="PYRASE_CYS"/>
    <property type="match status" value="1"/>
</dbReference>
<dbReference type="PIRSF" id="PIRSF015592">
    <property type="entry name" value="Prld-crbxl_pptds"/>
    <property type="match status" value="1"/>
</dbReference>
<dbReference type="InterPro" id="IPR033694">
    <property type="entry name" value="PGPEP1_Cys_AS"/>
</dbReference>
<sequence>MTRALVTGFVPFAGDTANPSGDAVRLLAASWSGPAALVTAILPVSFDGAAAALRSLIDEHRPDVVIATGLAGDRGGITPERIAVNLADARIPDNDGAQPIDAPSVPGAPAAFFATLPVKAIVADLRAAGVPASVSHSAGTFVCNHVMFHALHATTGVAGVRAGFVHVPWTTDHRADAVVSTADVARALALVLETTLRTPVDPPLVGGALS</sequence>
<evidence type="ECO:0000256" key="3">
    <source>
        <dbReference type="ARBA" id="ARBA00004496"/>
    </source>
</evidence>
<dbReference type="InterPro" id="IPR036440">
    <property type="entry name" value="Peptidase_C15-like_sf"/>
</dbReference>
<dbReference type="InterPro" id="IPR000816">
    <property type="entry name" value="Peptidase_C15"/>
</dbReference>
<keyword evidence="7" id="KW-0378">Hydrolase</keyword>
<dbReference type="EMBL" id="LAVO01000006">
    <property type="protein sequence ID" value="KOS11177.1"/>
    <property type="molecule type" value="Genomic_DNA"/>
</dbReference>
<keyword evidence="12" id="KW-1185">Reference proteome</keyword>
<feature type="active site" evidence="9">
    <location>
        <position position="80"/>
    </location>
</feature>
<dbReference type="InterPro" id="IPR029762">
    <property type="entry name" value="PGP-I_bact-type"/>
</dbReference>
<evidence type="ECO:0000256" key="5">
    <source>
        <dbReference type="ARBA" id="ARBA00022490"/>
    </source>
</evidence>
<comment type="subcellular location">
    <subcellularLocation>
        <location evidence="3">Cytoplasm</location>
    </subcellularLocation>
</comment>
<dbReference type="Pfam" id="PF01470">
    <property type="entry name" value="Peptidase_C15"/>
    <property type="match status" value="1"/>
</dbReference>
<dbReference type="PANTHER" id="PTHR23402">
    <property type="entry name" value="PROTEASE FAMILY C15 PYROGLUTAMYL-PEPTIDASE I-RELATED"/>
    <property type="match status" value="1"/>
</dbReference>
<dbReference type="NCBIfam" id="TIGR00504">
    <property type="entry name" value="pyro_pdase"/>
    <property type="match status" value="1"/>
</dbReference>
<name>A0A0M8MJ64_9MICO</name>
<dbReference type="OrthoDB" id="9779738at2"/>
<dbReference type="AlphaFoldDB" id="A0A0M8MJ64"/>
<gene>
    <name evidence="11" type="ORF">XI38_06965</name>
</gene>
<dbReference type="SUPFAM" id="SSF53182">
    <property type="entry name" value="Pyrrolidone carboxyl peptidase (pyroglutamate aminopeptidase)"/>
    <property type="match status" value="1"/>
</dbReference>
<feature type="active site" evidence="10">
    <location>
        <position position="143"/>
    </location>
</feature>
<evidence type="ECO:0000256" key="2">
    <source>
        <dbReference type="ARBA" id="ARBA00002280"/>
    </source>
</evidence>
<dbReference type="Proteomes" id="UP000037737">
    <property type="component" value="Unassembled WGS sequence"/>
</dbReference>
<evidence type="ECO:0000256" key="6">
    <source>
        <dbReference type="ARBA" id="ARBA00022670"/>
    </source>
</evidence>
<organism evidence="11 12">
    <name type="scientific">Microbacterium aurantiacum</name>
    <dbReference type="NCBI Taxonomy" id="162393"/>
    <lineage>
        <taxon>Bacteria</taxon>
        <taxon>Bacillati</taxon>
        <taxon>Actinomycetota</taxon>
        <taxon>Actinomycetes</taxon>
        <taxon>Micrococcales</taxon>
        <taxon>Microbacteriaceae</taxon>
        <taxon>Microbacterium</taxon>
    </lineage>
</organism>
<comment type="catalytic activity">
    <reaction evidence="1 9">
        <text>Release of an N-terminal pyroglutamyl group from a polypeptide, the second amino acid generally not being Pro.</text>
        <dbReference type="EC" id="3.4.19.3"/>
    </reaction>
</comment>
<dbReference type="PANTHER" id="PTHR23402:SF1">
    <property type="entry name" value="PYROGLUTAMYL-PEPTIDASE I"/>
    <property type="match status" value="1"/>
</dbReference>
<comment type="caution">
    <text evidence="11">The sequence shown here is derived from an EMBL/GenBank/DDBJ whole genome shotgun (WGS) entry which is preliminary data.</text>
</comment>
<keyword evidence="8" id="KW-0788">Thiol protease</keyword>
<keyword evidence="5" id="KW-0963">Cytoplasm</keyword>
<accession>A0A0M8MJ64</accession>
<dbReference type="PROSITE" id="PS01333">
    <property type="entry name" value="PYRASE_GLU"/>
    <property type="match status" value="1"/>
</dbReference>
<evidence type="ECO:0000256" key="10">
    <source>
        <dbReference type="PROSITE-ProRule" id="PRU10077"/>
    </source>
</evidence>
<evidence type="ECO:0000256" key="4">
    <source>
        <dbReference type="ARBA" id="ARBA00006641"/>
    </source>
</evidence>
<proteinExistence type="inferred from homology"/>